<feature type="transmembrane region" description="Helical" evidence="6">
    <location>
        <begin position="21"/>
        <end position="43"/>
    </location>
</feature>
<dbReference type="GO" id="GO:0022857">
    <property type="term" value="F:transmembrane transporter activity"/>
    <property type="evidence" value="ECO:0007669"/>
    <property type="project" value="TreeGrafter"/>
</dbReference>
<feature type="transmembrane region" description="Helical" evidence="6">
    <location>
        <begin position="342"/>
        <end position="362"/>
    </location>
</feature>
<evidence type="ECO:0000256" key="3">
    <source>
        <dbReference type="ARBA" id="ARBA00022692"/>
    </source>
</evidence>
<feature type="transmembrane region" description="Helical" evidence="6">
    <location>
        <begin position="391"/>
        <end position="414"/>
    </location>
</feature>
<feature type="domain" description="MacB-like periplasmic core" evidence="8">
    <location>
        <begin position="23"/>
        <end position="246"/>
    </location>
</feature>
<sequence length="432" mass="48914">MIKSYWKQTWALLWQNKLFGGLYLIGTALPVTMTMIVVMYFHLLTAPVYPELNRDRLYEVRAVMTYNADGVLIGGGYCSEAMVHQWFYPLRSAGKVTAIYTYNRNLNDWLQLADGKSELKVHTKYTDPNFFRVFDFDFVAGAPFSWSDLESARPCGVLSASMARRLFGTEQAVGKRFTMNYMDYTVTGVVRDASSLTPTSFAQIWLPYTHVPGYGNYQEIGSGGFTTVFRVQDEKQARQLQADVRDLVRRYNVLHADEKRLDVDCPMPVWKRNLVPGNMEVDLPAMIRFWGGLLLAFLIVPAVNLGGMISGRMDTRLPELGISRAFGAGRGYLLRRVVRENLLMTLAGGLLGLVLSWMLLGWGHDWIIGLFDTYGLMQVENEEMLVTPAMLFSPVLFLAAFLFCLLLNLASALIPAWRALRVPIVQALYEKK</sequence>
<dbReference type="Pfam" id="PF02687">
    <property type="entry name" value="FtsX"/>
    <property type="match status" value="1"/>
</dbReference>
<evidence type="ECO:0000256" key="6">
    <source>
        <dbReference type="SAM" id="Phobius"/>
    </source>
</evidence>
<feature type="transmembrane region" description="Helical" evidence="6">
    <location>
        <begin position="289"/>
        <end position="309"/>
    </location>
</feature>
<comment type="caution">
    <text evidence="9">The sequence shown here is derived from an EMBL/GenBank/DDBJ whole genome shotgun (WGS) entry which is preliminary data.</text>
</comment>
<dbReference type="InterPro" id="IPR050250">
    <property type="entry name" value="Macrolide_Exporter_MacB"/>
</dbReference>
<keyword evidence="4 6" id="KW-1133">Transmembrane helix</keyword>
<dbReference type="PANTHER" id="PTHR30572">
    <property type="entry name" value="MEMBRANE COMPONENT OF TRANSPORTER-RELATED"/>
    <property type="match status" value="1"/>
</dbReference>
<evidence type="ECO:0000259" key="7">
    <source>
        <dbReference type="Pfam" id="PF02687"/>
    </source>
</evidence>
<accession>A0A9E2L558</accession>
<keyword evidence="5 6" id="KW-0472">Membrane</keyword>
<dbReference type="PANTHER" id="PTHR30572:SF18">
    <property type="entry name" value="ABC-TYPE MACROLIDE FAMILY EXPORT SYSTEM PERMEASE COMPONENT 2"/>
    <property type="match status" value="1"/>
</dbReference>
<evidence type="ECO:0000256" key="2">
    <source>
        <dbReference type="ARBA" id="ARBA00022475"/>
    </source>
</evidence>
<protein>
    <submittedName>
        <fullName evidence="9">ABC transporter permease</fullName>
    </submittedName>
</protein>
<proteinExistence type="predicted"/>
<gene>
    <name evidence="9" type="ORF">H9789_05085</name>
</gene>
<dbReference type="InterPro" id="IPR003838">
    <property type="entry name" value="ABC3_permease_C"/>
</dbReference>
<evidence type="ECO:0000256" key="1">
    <source>
        <dbReference type="ARBA" id="ARBA00004651"/>
    </source>
</evidence>
<organism evidence="9 10">
    <name type="scientific">Candidatus Paraprevotella stercoravium</name>
    <dbReference type="NCBI Taxonomy" id="2838725"/>
    <lineage>
        <taxon>Bacteria</taxon>
        <taxon>Pseudomonadati</taxon>
        <taxon>Bacteroidota</taxon>
        <taxon>Bacteroidia</taxon>
        <taxon>Bacteroidales</taxon>
        <taxon>Prevotellaceae</taxon>
        <taxon>Paraprevotella</taxon>
    </lineage>
</organism>
<keyword evidence="2" id="KW-1003">Cell membrane</keyword>
<dbReference type="AlphaFoldDB" id="A0A9E2L558"/>
<dbReference type="Proteomes" id="UP000823865">
    <property type="component" value="Unassembled WGS sequence"/>
</dbReference>
<evidence type="ECO:0000256" key="4">
    <source>
        <dbReference type="ARBA" id="ARBA00022989"/>
    </source>
</evidence>
<dbReference type="GO" id="GO:0005886">
    <property type="term" value="C:plasma membrane"/>
    <property type="evidence" value="ECO:0007669"/>
    <property type="project" value="UniProtKB-SubCell"/>
</dbReference>
<keyword evidence="3 6" id="KW-0812">Transmembrane</keyword>
<reference evidence="9" key="1">
    <citation type="journal article" date="2021" name="PeerJ">
        <title>Extensive microbial diversity within the chicken gut microbiome revealed by metagenomics and culture.</title>
        <authorList>
            <person name="Gilroy R."/>
            <person name="Ravi A."/>
            <person name="Getino M."/>
            <person name="Pursley I."/>
            <person name="Horton D.L."/>
            <person name="Alikhan N.F."/>
            <person name="Baker D."/>
            <person name="Gharbi K."/>
            <person name="Hall N."/>
            <person name="Watson M."/>
            <person name="Adriaenssens E.M."/>
            <person name="Foster-Nyarko E."/>
            <person name="Jarju S."/>
            <person name="Secka A."/>
            <person name="Antonio M."/>
            <person name="Oren A."/>
            <person name="Chaudhuri R.R."/>
            <person name="La Ragione R."/>
            <person name="Hildebrand F."/>
            <person name="Pallen M.J."/>
        </authorList>
    </citation>
    <scope>NUCLEOTIDE SEQUENCE</scope>
    <source>
        <strain evidence="9">G3-2149</strain>
    </source>
</reference>
<evidence type="ECO:0000313" key="9">
    <source>
        <dbReference type="EMBL" id="MBU3853181.1"/>
    </source>
</evidence>
<dbReference type="EMBL" id="JAHLFU010000098">
    <property type="protein sequence ID" value="MBU3853181.1"/>
    <property type="molecule type" value="Genomic_DNA"/>
</dbReference>
<evidence type="ECO:0000259" key="8">
    <source>
        <dbReference type="Pfam" id="PF12704"/>
    </source>
</evidence>
<dbReference type="InterPro" id="IPR025857">
    <property type="entry name" value="MacB_PCD"/>
</dbReference>
<evidence type="ECO:0000256" key="5">
    <source>
        <dbReference type="ARBA" id="ARBA00023136"/>
    </source>
</evidence>
<feature type="domain" description="ABC3 transporter permease C-terminal" evidence="7">
    <location>
        <begin position="293"/>
        <end position="423"/>
    </location>
</feature>
<reference evidence="9" key="2">
    <citation type="submission" date="2021-04" db="EMBL/GenBank/DDBJ databases">
        <authorList>
            <person name="Gilroy R."/>
        </authorList>
    </citation>
    <scope>NUCLEOTIDE SEQUENCE</scope>
    <source>
        <strain evidence="9">G3-2149</strain>
    </source>
</reference>
<comment type="subcellular location">
    <subcellularLocation>
        <location evidence="1">Cell membrane</location>
        <topology evidence="1">Multi-pass membrane protein</topology>
    </subcellularLocation>
</comment>
<evidence type="ECO:0000313" key="10">
    <source>
        <dbReference type="Proteomes" id="UP000823865"/>
    </source>
</evidence>
<name>A0A9E2L558_9BACT</name>
<dbReference type="Pfam" id="PF12704">
    <property type="entry name" value="MacB_PCD"/>
    <property type="match status" value="1"/>
</dbReference>